<name>A0A1I3SM27_9BACL</name>
<feature type="transmembrane region" description="Helical" evidence="8">
    <location>
        <begin position="5"/>
        <end position="22"/>
    </location>
</feature>
<reference evidence="11" key="1">
    <citation type="submission" date="2016-10" db="EMBL/GenBank/DDBJ databases">
        <authorList>
            <person name="Varghese N."/>
            <person name="Submissions S."/>
        </authorList>
    </citation>
    <scope>NUCLEOTIDE SEQUENCE [LARGE SCALE GENOMIC DNA]</scope>
    <source>
        <strain evidence="11">OK042</strain>
    </source>
</reference>
<feature type="transmembrane region" description="Helical" evidence="8">
    <location>
        <begin position="99"/>
        <end position="116"/>
    </location>
</feature>
<feature type="domain" description="EamA" evidence="9">
    <location>
        <begin position="148"/>
        <end position="279"/>
    </location>
</feature>
<evidence type="ECO:0000313" key="10">
    <source>
        <dbReference type="EMBL" id="SFJ59858.1"/>
    </source>
</evidence>
<evidence type="ECO:0000256" key="8">
    <source>
        <dbReference type="SAM" id="Phobius"/>
    </source>
</evidence>
<dbReference type="SUPFAM" id="SSF103481">
    <property type="entry name" value="Multidrug resistance efflux transporter EmrE"/>
    <property type="match status" value="2"/>
</dbReference>
<feature type="transmembrane region" description="Helical" evidence="8">
    <location>
        <begin position="174"/>
        <end position="193"/>
    </location>
</feature>
<keyword evidence="6 8" id="KW-1133">Transmembrane helix</keyword>
<dbReference type="InterPro" id="IPR004626">
    <property type="entry name" value="RarD"/>
</dbReference>
<sequence length="302" mass="33792">MKQGVLYGIVAYLAWGMLPFYWKLFQSMGSLEILAHRIVWSLIFVLFIIVITKRWKPLWAAAPGAKLKGALFLCSMLISANWLLYIWAVTNDHVMEASLGYYMNPLISVLLGVIFLKEKLGIGQWVALGMAALGVIFITVEYGQVPWVALSLALTFAFYGLAKKLVNLEAMFGLAWETVFVTPLSLIYLFIIEMNGTGTAFALEWWKFVLLLLAGVGTAMPLYWFAQATKRLPLSTLGFIQYLSPTIQLLSAVFLFGEAFTTTHFISFSLIWGAIIVFTLSSMKKKTVNVPLKTDQAVKEQA</sequence>
<feature type="transmembrane region" description="Helical" evidence="8">
    <location>
        <begin position="205"/>
        <end position="225"/>
    </location>
</feature>
<keyword evidence="4" id="KW-1003">Cell membrane</keyword>
<evidence type="ECO:0000256" key="3">
    <source>
        <dbReference type="ARBA" id="ARBA00022448"/>
    </source>
</evidence>
<dbReference type="Pfam" id="PF00892">
    <property type="entry name" value="EamA"/>
    <property type="match status" value="2"/>
</dbReference>
<comment type="similarity">
    <text evidence="2">Belongs to the EamA transporter family.</text>
</comment>
<accession>A0A1I3SM27</accession>
<evidence type="ECO:0000256" key="2">
    <source>
        <dbReference type="ARBA" id="ARBA00007362"/>
    </source>
</evidence>
<keyword evidence="7 8" id="KW-0472">Membrane</keyword>
<organism evidence="10 11">
    <name type="scientific">Brevibacillus centrosporus</name>
    <dbReference type="NCBI Taxonomy" id="54910"/>
    <lineage>
        <taxon>Bacteria</taxon>
        <taxon>Bacillati</taxon>
        <taxon>Bacillota</taxon>
        <taxon>Bacilli</taxon>
        <taxon>Bacillales</taxon>
        <taxon>Paenibacillaceae</taxon>
        <taxon>Brevibacillus</taxon>
    </lineage>
</organism>
<dbReference type="InterPro" id="IPR000620">
    <property type="entry name" value="EamA_dom"/>
</dbReference>
<dbReference type="AlphaFoldDB" id="A0A1I3SM27"/>
<keyword evidence="3" id="KW-0813">Transport</keyword>
<feature type="transmembrane region" description="Helical" evidence="8">
    <location>
        <begin position="263"/>
        <end position="283"/>
    </location>
</feature>
<dbReference type="Proteomes" id="UP000198915">
    <property type="component" value="Unassembled WGS sequence"/>
</dbReference>
<evidence type="ECO:0000313" key="11">
    <source>
        <dbReference type="Proteomes" id="UP000198915"/>
    </source>
</evidence>
<evidence type="ECO:0000256" key="1">
    <source>
        <dbReference type="ARBA" id="ARBA00004651"/>
    </source>
</evidence>
<comment type="subcellular location">
    <subcellularLocation>
        <location evidence="1">Cell membrane</location>
        <topology evidence="1">Multi-pass membrane protein</topology>
    </subcellularLocation>
</comment>
<keyword evidence="11" id="KW-1185">Reference proteome</keyword>
<dbReference type="InterPro" id="IPR037185">
    <property type="entry name" value="EmrE-like"/>
</dbReference>
<protein>
    <submittedName>
        <fullName evidence="10">Chloramphenicol-sensitive protein RarD</fullName>
    </submittedName>
</protein>
<evidence type="ECO:0000259" key="9">
    <source>
        <dbReference type="Pfam" id="PF00892"/>
    </source>
</evidence>
<proteinExistence type="inferred from homology"/>
<dbReference type="PANTHER" id="PTHR22911">
    <property type="entry name" value="ACYL-MALONYL CONDENSING ENZYME-RELATED"/>
    <property type="match status" value="1"/>
</dbReference>
<feature type="transmembrane region" description="Helical" evidence="8">
    <location>
        <begin position="34"/>
        <end position="55"/>
    </location>
</feature>
<gene>
    <name evidence="10" type="ORF">SAMN05518846_104231</name>
</gene>
<evidence type="ECO:0000256" key="5">
    <source>
        <dbReference type="ARBA" id="ARBA00022692"/>
    </source>
</evidence>
<evidence type="ECO:0000256" key="6">
    <source>
        <dbReference type="ARBA" id="ARBA00022989"/>
    </source>
</evidence>
<dbReference type="NCBIfam" id="TIGR00688">
    <property type="entry name" value="rarD"/>
    <property type="match status" value="1"/>
</dbReference>
<dbReference type="EMBL" id="FORT01000004">
    <property type="protein sequence ID" value="SFJ59858.1"/>
    <property type="molecule type" value="Genomic_DNA"/>
</dbReference>
<evidence type="ECO:0000256" key="4">
    <source>
        <dbReference type="ARBA" id="ARBA00022475"/>
    </source>
</evidence>
<dbReference type="GO" id="GO:0005886">
    <property type="term" value="C:plasma membrane"/>
    <property type="evidence" value="ECO:0007669"/>
    <property type="project" value="UniProtKB-SubCell"/>
</dbReference>
<feature type="transmembrane region" description="Helical" evidence="8">
    <location>
        <begin position="67"/>
        <end position="87"/>
    </location>
</feature>
<evidence type="ECO:0000256" key="7">
    <source>
        <dbReference type="ARBA" id="ARBA00023136"/>
    </source>
</evidence>
<dbReference type="GeneID" id="301132005"/>
<keyword evidence="5 8" id="KW-0812">Transmembrane</keyword>
<dbReference type="RefSeq" id="WP_092267685.1">
    <property type="nucleotide sequence ID" value="NZ_BJOE01000028.1"/>
</dbReference>
<dbReference type="STRING" id="1884381.SAMN05518846_104231"/>
<feature type="domain" description="EamA" evidence="9">
    <location>
        <begin position="4"/>
        <end position="139"/>
    </location>
</feature>
<feature type="transmembrane region" description="Helical" evidence="8">
    <location>
        <begin position="123"/>
        <end position="140"/>
    </location>
</feature>
<dbReference type="PANTHER" id="PTHR22911:SF137">
    <property type="entry name" value="SOLUTE CARRIER FAMILY 35 MEMBER G2-RELATED"/>
    <property type="match status" value="1"/>
</dbReference>